<dbReference type="Proteomes" id="UP000800096">
    <property type="component" value="Unassembled WGS sequence"/>
</dbReference>
<gene>
    <name evidence="2" type="ORF">BDU57DRAFT_516364</name>
</gene>
<proteinExistence type="predicted"/>
<evidence type="ECO:0000256" key="1">
    <source>
        <dbReference type="SAM" id="MobiDB-lite"/>
    </source>
</evidence>
<dbReference type="AlphaFoldDB" id="A0A6A5QNA3"/>
<name>A0A6A5QNA3_AMPQU</name>
<reference evidence="2" key="1">
    <citation type="journal article" date="2020" name="Stud. Mycol.">
        <title>101 Dothideomycetes genomes: a test case for predicting lifestyles and emergence of pathogens.</title>
        <authorList>
            <person name="Haridas S."/>
            <person name="Albert R."/>
            <person name="Binder M."/>
            <person name="Bloem J."/>
            <person name="Labutti K."/>
            <person name="Salamov A."/>
            <person name="Andreopoulos B."/>
            <person name="Baker S."/>
            <person name="Barry K."/>
            <person name="Bills G."/>
            <person name="Bluhm B."/>
            <person name="Cannon C."/>
            <person name="Castanera R."/>
            <person name="Culley D."/>
            <person name="Daum C."/>
            <person name="Ezra D."/>
            <person name="Gonzalez J."/>
            <person name="Henrissat B."/>
            <person name="Kuo A."/>
            <person name="Liang C."/>
            <person name="Lipzen A."/>
            <person name="Lutzoni F."/>
            <person name="Magnuson J."/>
            <person name="Mondo S."/>
            <person name="Nolan M."/>
            <person name="Ohm R."/>
            <person name="Pangilinan J."/>
            <person name="Park H.-J."/>
            <person name="Ramirez L."/>
            <person name="Alfaro M."/>
            <person name="Sun H."/>
            <person name="Tritt A."/>
            <person name="Yoshinaga Y."/>
            <person name="Zwiers L.-H."/>
            <person name="Turgeon B."/>
            <person name="Goodwin S."/>
            <person name="Spatafora J."/>
            <person name="Crous P."/>
            <person name="Grigoriev I."/>
        </authorList>
    </citation>
    <scope>NUCLEOTIDE SEQUENCE</scope>
    <source>
        <strain evidence="2">HMLAC05119</strain>
    </source>
</reference>
<organism evidence="2 3">
    <name type="scientific">Ampelomyces quisqualis</name>
    <name type="common">Powdery mildew agent</name>
    <dbReference type="NCBI Taxonomy" id="50730"/>
    <lineage>
        <taxon>Eukaryota</taxon>
        <taxon>Fungi</taxon>
        <taxon>Dikarya</taxon>
        <taxon>Ascomycota</taxon>
        <taxon>Pezizomycotina</taxon>
        <taxon>Dothideomycetes</taxon>
        <taxon>Pleosporomycetidae</taxon>
        <taxon>Pleosporales</taxon>
        <taxon>Pleosporineae</taxon>
        <taxon>Phaeosphaeriaceae</taxon>
        <taxon>Ampelomyces</taxon>
    </lineage>
</organism>
<feature type="region of interest" description="Disordered" evidence="1">
    <location>
        <begin position="1"/>
        <end position="52"/>
    </location>
</feature>
<keyword evidence="3" id="KW-1185">Reference proteome</keyword>
<feature type="region of interest" description="Disordered" evidence="1">
    <location>
        <begin position="180"/>
        <end position="221"/>
    </location>
</feature>
<dbReference type="EMBL" id="ML979135">
    <property type="protein sequence ID" value="KAF1916328.1"/>
    <property type="molecule type" value="Genomic_DNA"/>
</dbReference>
<feature type="compositionally biased region" description="Basic residues" evidence="1">
    <location>
        <begin position="131"/>
        <end position="140"/>
    </location>
</feature>
<feature type="compositionally biased region" description="Basic and acidic residues" evidence="1">
    <location>
        <begin position="109"/>
        <end position="130"/>
    </location>
</feature>
<feature type="compositionally biased region" description="Basic and acidic residues" evidence="1">
    <location>
        <begin position="190"/>
        <end position="207"/>
    </location>
</feature>
<evidence type="ECO:0000313" key="3">
    <source>
        <dbReference type="Proteomes" id="UP000800096"/>
    </source>
</evidence>
<protein>
    <submittedName>
        <fullName evidence="2">Uncharacterized protein</fullName>
    </submittedName>
</protein>
<sequence length="221" mass="24409">MPTPPLTIVDHQSDRVKHTRLGKGKQPAITDQAAMSSGSRRDSGTGADVTPGRLHRQSLTLAVLKNRNVGKVEKFVSLFQSLHFKRPGVESPALASRIPVPIVGQLAETSEKEKVQGHKGKQKDGKDVHIAAKHRSKIPRKAAIGRDEQNTRIPTQNHHHEHPTSPQSLASLLRTTTLADLLPPHHHHEVNRVLDDISSSKEPDPSKVRPPPLPRFQHKQS</sequence>
<accession>A0A6A5QNA3</accession>
<evidence type="ECO:0000313" key="2">
    <source>
        <dbReference type="EMBL" id="KAF1916328.1"/>
    </source>
</evidence>
<feature type="region of interest" description="Disordered" evidence="1">
    <location>
        <begin position="109"/>
        <end position="147"/>
    </location>
</feature>